<dbReference type="EMBL" id="LCBC01000014">
    <property type="protein sequence ID" value="KKS03846.1"/>
    <property type="molecule type" value="Genomic_DNA"/>
</dbReference>
<proteinExistence type="predicted"/>
<dbReference type="Pfam" id="PF21814">
    <property type="entry name" value="DUF6883"/>
    <property type="match status" value="1"/>
</dbReference>
<evidence type="ECO:0000313" key="3">
    <source>
        <dbReference type="Proteomes" id="UP000034493"/>
    </source>
</evidence>
<accession>A0A0G0Y303</accession>
<name>A0A0G0Y303_9BACT</name>
<evidence type="ECO:0000259" key="1">
    <source>
        <dbReference type="Pfam" id="PF21814"/>
    </source>
</evidence>
<sequence>MKLPYRKKAHIPQEKLTSYLLSETHPVGSTKSRFFRELGFNESNIDELTKALLKIARANDVKEERKFEYGINYAINGIIETPTRRKVTITTVWFAQNAKSAPRFVTAYPV</sequence>
<organism evidence="2 3">
    <name type="scientific">Candidatus Curtissbacteria bacterium GW2011_GWA2_41_24</name>
    <dbReference type="NCBI Taxonomy" id="1618411"/>
    <lineage>
        <taxon>Bacteria</taxon>
        <taxon>Candidatus Curtissiibacteriota</taxon>
    </lineage>
</organism>
<comment type="caution">
    <text evidence="2">The sequence shown here is derived from an EMBL/GenBank/DDBJ whole genome shotgun (WGS) entry which is preliminary data.</text>
</comment>
<gene>
    <name evidence="2" type="ORF">UU56_C0014G0045</name>
</gene>
<evidence type="ECO:0000313" key="2">
    <source>
        <dbReference type="EMBL" id="KKS03846.1"/>
    </source>
</evidence>
<dbReference type="AlphaFoldDB" id="A0A0G0Y303"/>
<dbReference type="Proteomes" id="UP000034493">
    <property type="component" value="Unassembled WGS sequence"/>
</dbReference>
<protein>
    <recommendedName>
        <fullName evidence="1">DUF6883 domain-containing protein</fullName>
    </recommendedName>
</protein>
<dbReference type="InterPro" id="IPR049250">
    <property type="entry name" value="DUF6883"/>
</dbReference>
<reference evidence="2 3" key="1">
    <citation type="journal article" date="2015" name="Nature">
        <title>rRNA introns, odd ribosomes, and small enigmatic genomes across a large radiation of phyla.</title>
        <authorList>
            <person name="Brown C.T."/>
            <person name="Hug L.A."/>
            <person name="Thomas B.C."/>
            <person name="Sharon I."/>
            <person name="Castelle C.J."/>
            <person name="Singh A."/>
            <person name="Wilkins M.J."/>
            <person name="Williams K.H."/>
            <person name="Banfield J.F."/>
        </authorList>
    </citation>
    <scope>NUCLEOTIDE SEQUENCE [LARGE SCALE GENOMIC DNA]</scope>
</reference>
<feature type="domain" description="DUF6883" evidence="1">
    <location>
        <begin position="2"/>
        <end position="109"/>
    </location>
</feature>